<dbReference type="PANTHER" id="PTHR10302:SF27">
    <property type="entry name" value="SINGLE-STRANDED DNA-BINDING PROTEIN"/>
    <property type="match status" value="1"/>
</dbReference>
<dbReference type="SUPFAM" id="SSF50249">
    <property type="entry name" value="Nucleic acid-binding proteins"/>
    <property type="match status" value="1"/>
</dbReference>
<dbReference type="Gene3D" id="2.40.50.140">
    <property type="entry name" value="Nucleic acid-binding proteins"/>
    <property type="match status" value="1"/>
</dbReference>
<evidence type="ECO:0000256" key="4">
    <source>
        <dbReference type="SAM" id="MobiDB-lite"/>
    </source>
</evidence>
<dbReference type="Proteomes" id="UP000179099">
    <property type="component" value="Unassembled WGS sequence"/>
</dbReference>
<proteinExistence type="inferred from homology"/>
<dbReference type="EMBL" id="MHMW01000001">
    <property type="protein sequence ID" value="OGZ34725.1"/>
    <property type="molecule type" value="Genomic_DNA"/>
</dbReference>
<keyword evidence="1 2" id="KW-0238">DNA-binding</keyword>
<feature type="region of interest" description="Disordered" evidence="4">
    <location>
        <begin position="105"/>
        <end position="129"/>
    </location>
</feature>
<dbReference type="InterPro" id="IPR011344">
    <property type="entry name" value="ssDNA-bd"/>
</dbReference>
<dbReference type="PROSITE" id="PS50935">
    <property type="entry name" value="SSB"/>
    <property type="match status" value="1"/>
</dbReference>
<name>A0A1G2F9H4_9BACT</name>
<reference evidence="5 6" key="1">
    <citation type="journal article" date="2016" name="Nat. Commun.">
        <title>Thousands of microbial genomes shed light on interconnected biogeochemical processes in an aquifer system.</title>
        <authorList>
            <person name="Anantharaman K."/>
            <person name="Brown C.T."/>
            <person name="Hug L.A."/>
            <person name="Sharon I."/>
            <person name="Castelle C.J."/>
            <person name="Probst A.J."/>
            <person name="Thomas B.C."/>
            <person name="Singh A."/>
            <person name="Wilkins M.J."/>
            <person name="Karaoz U."/>
            <person name="Brodie E.L."/>
            <person name="Williams K.H."/>
            <person name="Hubbard S.S."/>
            <person name="Banfield J.F."/>
        </authorList>
    </citation>
    <scope>NUCLEOTIDE SEQUENCE [LARGE SCALE GENOMIC DNA]</scope>
</reference>
<comment type="caution">
    <text evidence="5">The sequence shown here is derived from an EMBL/GenBank/DDBJ whole genome shotgun (WGS) entry which is preliminary data.</text>
</comment>
<dbReference type="InterPro" id="IPR012340">
    <property type="entry name" value="NA-bd_OB-fold"/>
</dbReference>
<dbReference type="CDD" id="cd04496">
    <property type="entry name" value="SSB_OBF"/>
    <property type="match status" value="1"/>
</dbReference>
<protein>
    <recommendedName>
        <fullName evidence="2 3">Single-stranded DNA-binding protein</fullName>
        <shortName evidence="2">SSB</shortName>
    </recommendedName>
</protein>
<gene>
    <name evidence="5" type="ORF">A2Y98_02895</name>
</gene>
<comment type="caution">
    <text evidence="2">Lacks conserved residue(s) required for the propagation of feature annotation.</text>
</comment>
<evidence type="ECO:0000256" key="2">
    <source>
        <dbReference type="HAMAP-Rule" id="MF_00984"/>
    </source>
</evidence>
<dbReference type="STRING" id="1801992.A2Y98_02895"/>
<feature type="compositionally biased region" description="Acidic residues" evidence="4">
    <location>
        <begin position="134"/>
        <end position="144"/>
    </location>
</feature>
<dbReference type="PANTHER" id="PTHR10302">
    <property type="entry name" value="SINGLE-STRANDED DNA-BINDING PROTEIN"/>
    <property type="match status" value="1"/>
</dbReference>
<dbReference type="InterPro" id="IPR000424">
    <property type="entry name" value="Primosome_PriB/ssb"/>
</dbReference>
<dbReference type="AlphaFoldDB" id="A0A1G2F9H4"/>
<organism evidence="5 6">
    <name type="scientific">Candidatus Portnoybacteria bacterium RBG_19FT_COMBO_36_7</name>
    <dbReference type="NCBI Taxonomy" id="1801992"/>
    <lineage>
        <taxon>Bacteria</taxon>
        <taxon>Candidatus Portnoyibacteriota</taxon>
    </lineage>
</organism>
<accession>A0A1G2F9H4</accession>
<dbReference type="GO" id="GO:0003697">
    <property type="term" value="F:single-stranded DNA binding"/>
    <property type="evidence" value="ECO:0007669"/>
    <property type="project" value="UniProtKB-UniRule"/>
</dbReference>
<evidence type="ECO:0000313" key="6">
    <source>
        <dbReference type="Proteomes" id="UP000179099"/>
    </source>
</evidence>
<dbReference type="NCBIfam" id="TIGR00621">
    <property type="entry name" value="ssb"/>
    <property type="match status" value="1"/>
</dbReference>
<comment type="subunit">
    <text evidence="2">Homotetramer.</text>
</comment>
<dbReference type="Pfam" id="PF00436">
    <property type="entry name" value="SSB"/>
    <property type="match status" value="1"/>
</dbReference>
<sequence length="153" mass="16942">MNFNKAIVLGNLTRDPESRTLPSGQPVVSFSIATNRVYKDQSGNKKQVTEFHNIVAFSKLADICSRYLIKGKMVLIEGRIQTRSWQDQSGNKRYRTEIVAENMQMGPRGAGDTGAMPSQAPSQAQDEIPIIETEELPSAEEGEEGVNVKDIPF</sequence>
<evidence type="ECO:0000256" key="3">
    <source>
        <dbReference type="RuleBase" id="RU000524"/>
    </source>
</evidence>
<dbReference type="GO" id="GO:0009295">
    <property type="term" value="C:nucleoid"/>
    <property type="evidence" value="ECO:0007669"/>
    <property type="project" value="TreeGrafter"/>
</dbReference>
<dbReference type="HAMAP" id="MF_00984">
    <property type="entry name" value="SSB"/>
    <property type="match status" value="1"/>
</dbReference>
<evidence type="ECO:0000313" key="5">
    <source>
        <dbReference type="EMBL" id="OGZ34725.1"/>
    </source>
</evidence>
<feature type="region of interest" description="Disordered" evidence="4">
    <location>
        <begin position="134"/>
        <end position="153"/>
    </location>
</feature>
<evidence type="ECO:0000256" key="1">
    <source>
        <dbReference type="ARBA" id="ARBA00023125"/>
    </source>
</evidence>
<dbReference type="GO" id="GO:0006260">
    <property type="term" value="P:DNA replication"/>
    <property type="evidence" value="ECO:0007669"/>
    <property type="project" value="InterPro"/>
</dbReference>